<dbReference type="PROSITE" id="PS00745">
    <property type="entry name" value="RF_PROK_I"/>
    <property type="match status" value="1"/>
</dbReference>
<dbReference type="SMART" id="SM00937">
    <property type="entry name" value="PCRF"/>
    <property type="match status" value="1"/>
</dbReference>
<comment type="similarity">
    <text evidence="1">Belongs to the prokaryotic/mitochondrial release factor family.</text>
</comment>
<dbReference type="Pfam" id="PF00472">
    <property type="entry name" value="RF-1"/>
    <property type="match status" value="1"/>
</dbReference>
<dbReference type="SUPFAM" id="SSF75620">
    <property type="entry name" value="Release factor"/>
    <property type="match status" value="1"/>
</dbReference>
<dbReference type="InterPro" id="IPR000352">
    <property type="entry name" value="Pep_chain_release_fac_I"/>
</dbReference>
<dbReference type="Gene3D" id="6.10.140.1950">
    <property type="match status" value="1"/>
</dbReference>
<keyword evidence="4" id="KW-0175">Coiled coil</keyword>
<evidence type="ECO:0000313" key="7">
    <source>
        <dbReference type="Proteomes" id="UP001431783"/>
    </source>
</evidence>
<reference evidence="6 7" key="1">
    <citation type="submission" date="2023-03" db="EMBL/GenBank/DDBJ databases">
        <title>Genome insight into feeding habits of ladybird beetles.</title>
        <authorList>
            <person name="Li H.-S."/>
            <person name="Huang Y.-H."/>
            <person name="Pang H."/>
        </authorList>
    </citation>
    <scope>NUCLEOTIDE SEQUENCE [LARGE SCALE GENOMIC DNA]</scope>
    <source>
        <strain evidence="6">SYSU_2023b</strain>
        <tissue evidence="6">Whole body</tissue>
    </source>
</reference>
<evidence type="ECO:0000313" key="6">
    <source>
        <dbReference type="EMBL" id="KAK9869470.1"/>
    </source>
</evidence>
<feature type="coiled-coil region" evidence="4">
    <location>
        <begin position="110"/>
        <end position="142"/>
    </location>
</feature>
<protein>
    <recommendedName>
        <fullName evidence="5">Prokaryotic-type class I peptide chain release factors domain-containing protein</fullName>
    </recommendedName>
</protein>
<keyword evidence="2" id="KW-0488">Methylation</keyword>
<dbReference type="EMBL" id="JARQZJ010000001">
    <property type="protein sequence ID" value="KAK9869470.1"/>
    <property type="molecule type" value="Genomic_DNA"/>
</dbReference>
<dbReference type="InterPro" id="IPR005139">
    <property type="entry name" value="PCRF"/>
</dbReference>
<dbReference type="FunFam" id="3.30.160.20:FF:000004">
    <property type="entry name" value="Peptide chain release factor 1"/>
    <property type="match status" value="1"/>
</dbReference>
<accession>A0AAW1TIN6</accession>
<feature type="domain" description="Prokaryotic-type class I peptide chain release factors" evidence="5">
    <location>
        <begin position="274"/>
        <end position="290"/>
    </location>
</feature>
<dbReference type="PANTHER" id="PTHR43804:SF7">
    <property type="entry name" value="LD18447P"/>
    <property type="match status" value="1"/>
</dbReference>
<evidence type="ECO:0000256" key="2">
    <source>
        <dbReference type="ARBA" id="ARBA00022481"/>
    </source>
</evidence>
<keyword evidence="7" id="KW-1185">Reference proteome</keyword>
<gene>
    <name evidence="6" type="ORF">WA026_003225</name>
</gene>
<dbReference type="Proteomes" id="UP001431783">
    <property type="component" value="Unassembled WGS sequence"/>
</dbReference>
<comment type="caution">
    <text evidence="6">The sequence shown here is derived from an EMBL/GenBank/DDBJ whole genome shotgun (WGS) entry which is preliminary data.</text>
</comment>
<sequence length="409" mass="46704">MKVSCILNFIKCKRYFSKNILFSRSIICPFNSVVRFETSKMKDNFSNELKVMKIPKIDTALLNDYIEKFEMECKEKMKNNGCTITPMSDLKLVEHILNERREIISILNGLKELEMDADTALRELAKSDIEKYNESLADVEEKLVCALLPRSTEDCNDIVLEVNAGVGGQEAMLFAKELFDMYLRFADYKGWQVEIADFIETELGGIRHGSLLISGDSVYQLFKHEAGVHRVQRIPSTEKGGRIHTSTVSVLALPQPTDIQIDLPVKDLRIETKRASGAGGQHVNKTESAIRITHLPTGMSVECQVDRSQIKNKRIALTKLRTLLYQKELDAQVAKTSTTKKSQVRSNFRNEKIRTYNFSQDRITDHRIQGNIHNMKGFLEGNSALENLILRLDTQYRVEKLLEIIKNKV</sequence>
<dbReference type="GO" id="GO:0005737">
    <property type="term" value="C:cytoplasm"/>
    <property type="evidence" value="ECO:0007669"/>
    <property type="project" value="UniProtKB-ARBA"/>
</dbReference>
<evidence type="ECO:0000256" key="4">
    <source>
        <dbReference type="SAM" id="Coils"/>
    </source>
</evidence>
<dbReference type="Pfam" id="PF03462">
    <property type="entry name" value="PCRF"/>
    <property type="match status" value="1"/>
</dbReference>
<dbReference type="PANTHER" id="PTHR43804">
    <property type="entry name" value="LD18447P"/>
    <property type="match status" value="1"/>
</dbReference>
<dbReference type="InterPro" id="IPR050057">
    <property type="entry name" value="Prokaryotic/Mito_RF"/>
</dbReference>
<dbReference type="Gene3D" id="3.30.160.20">
    <property type="match status" value="1"/>
</dbReference>
<keyword evidence="3" id="KW-0648">Protein biosynthesis</keyword>
<dbReference type="GO" id="GO:0003747">
    <property type="term" value="F:translation release factor activity"/>
    <property type="evidence" value="ECO:0007669"/>
    <property type="project" value="InterPro"/>
</dbReference>
<evidence type="ECO:0000259" key="5">
    <source>
        <dbReference type="PROSITE" id="PS00745"/>
    </source>
</evidence>
<dbReference type="Gene3D" id="3.30.70.1660">
    <property type="match status" value="1"/>
</dbReference>
<evidence type="ECO:0000256" key="3">
    <source>
        <dbReference type="ARBA" id="ARBA00022917"/>
    </source>
</evidence>
<dbReference type="AlphaFoldDB" id="A0AAW1TIN6"/>
<dbReference type="InterPro" id="IPR045853">
    <property type="entry name" value="Pep_chain_release_fac_I_sf"/>
</dbReference>
<organism evidence="6 7">
    <name type="scientific">Henosepilachna vigintioctopunctata</name>
    <dbReference type="NCBI Taxonomy" id="420089"/>
    <lineage>
        <taxon>Eukaryota</taxon>
        <taxon>Metazoa</taxon>
        <taxon>Ecdysozoa</taxon>
        <taxon>Arthropoda</taxon>
        <taxon>Hexapoda</taxon>
        <taxon>Insecta</taxon>
        <taxon>Pterygota</taxon>
        <taxon>Neoptera</taxon>
        <taxon>Endopterygota</taxon>
        <taxon>Coleoptera</taxon>
        <taxon>Polyphaga</taxon>
        <taxon>Cucujiformia</taxon>
        <taxon>Coccinelloidea</taxon>
        <taxon>Coccinellidae</taxon>
        <taxon>Epilachninae</taxon>
        <taxon>Epilachnini</taxon>
        <taxon>Henosepilachna</taxon>
    </lineage>
</organism>
<evidence type="ECO:0000256" key="1">
    <source>
        <dbReference type="ARBA" id="ARBA00010835"/>
    </source>
</evidence>
<name>A0AAW1TIN6_9CUCU</name>
<proteinExistence type="inferred from homology"/>